<proteinExistence type="predicted"/>
<evidence type="ECO:0000313" key="2">
    <source>
        <dbReference type="EMBL" id="MBT1445060.1"/>
    </source>
</evidence>
<gene>
    <name evidence="2" type="ORF">KJI95_11070</name>
</gene>
<feature type="signal peptide" evidence="1">
    <location>
        <begin position="1"/>
        <end position="29"/>
    </location>
</feature>
<dbReference type="RefSeq" id="WP_214507269.1">
    <property type="nucleotide sequence ID" value="NZ_JAHEPS010000004.1"/>
</dbReference>
<organism evidence="2 3">
    <name type="scientific">Shewanella jiangmenensis</name>
    <dbReference type="NCBI Taxonomy" id="2837387"/>
    <lineage>
        <taxon>Bacteria</taxon>
        <taxon>Pseudomonadati</taxon>
        <taxon>Pseudomonadota</taxon>
        <taxon>Gammaproteobacteria</taxon>
        <taxon>Alteromonadales</taxon>
        <taxon>Shewanellaceae</taxon>
        <taxon>Shewanella</taxon>
    </lineage>
</organism>
<name>A0ABS5V3N1_9GAMM</name>
<reference evidence="2 3" key="1">
    <citation type="submission" date="2021-05" db="EMBL/GenBank/DDBJ databases">
        <title>Shewanella sp. JM162201.</title>
        <authorList>
            <person name="Xu S."/>
            <person name="Li A."/>
        </authorList>
    </citation>
    <scope>NUCLEOTIDE SEQUENCE [LARGE SCALE GENOMIC DNA]</scope>
    <source>
        <strain evidence="2 3">JM162201</strain>
    </source>
</reference>
<dbReference type="NCBIfam" id="TIGR02811">
    <property type="entry name" value="formate_TAT"/>
    <property type="match status" value="1"/>
</dbReference>
<dbReference type="InterPro" id="IPR014177">
    <property type="entry name" value="Formate_DH_TAT-contain"/>
</dbReference>
<evidence type="ECO:0000256" key="1">
    <source>
        <dbReference type="SAM" id="SignalP"/>
    </source>
</evidence>
<protein>
    <submittedName>
        <fullName evidence="2">Formate dehydrogenase</fullName>
    </submittedName>
</protein>
<evidence type="ECO:0000313" key="3">
    <source>
        <dbReference type="Proteomes" id="UP001195903"/>
    </source>
</evidence>
<keyword evidence="1" id="KW-0732">Signal</keyword>
<dbReference type="PIRSF" id="PIRSF036704">
    <property type="entry name" value="UCP036704"/>
    <property type="match status" value="1"/>
</dbReference>
<dbReference type="InterPro" id="IPR006311">
    <property type="entry name" value="TAT_signal"/>
</dbReference>
<dbReference type="EMBL" id="JAHEPS010000004">
    <property type="protein sequence ID" value="MBT1445060.1"/>
    <property type="molecule type" value="Genomic_DNA"/>
</dbReference>
<feature type="chain" id="PRO_5047487793" evidence="1">
    <location>
        <begin position="30"/>
        <end position="64"/>
    </location>
</feature>
<sequence>MNKTPNSAGRRAFLKAVALGSVAGSAVLATGHAAAKPAAPAQPQGTGYRETDHVRRYYASLRGE</sequence>
<comment type="caution">
    <text evidence="2">The sequence shown here is derived from an EMBL/GenBank/DDBJ whole genome shotgun (WGS) entry which is preliminary data.</text>
</comment>
<accession>A0ABS5V3N1</accession>
<dbReference type="PROSITE" id="PS51318">
    <property type="entry name" value="TAT"/>
    <property type="match status" value="1"/>
</dbReference>
<keyword evidence="3" id="KW-1185">Reference proteome</keyword>
<dbReference type="Proteomes" id="UP001195903">
    <property type="component" value="Unassembled WGS sequence"/>
</dbReference>